<feature type="region of interest" description="Disordered" evidence="11">
    <location>
        <begin position="2938"/>
        <end position="3035"/>
    </location>
</feature>
<keyword evidence="6 8" id="KW-0440">LIM domain</keyword>
<keyword evidence="7 9" id="KW-0009">Actin-binding</keyword>
<protein>
    <submittedName>
        <fullName evidence="13">Xin actin-binding repeat-containing 2</fullName>
    </submittedName>
</protein>
<feature type="compositionally biased region" description="Low complexity" evidence="11">
    <location>
        <begin position="341"/>
        <end position="355"/>
    </location>
</feature>
<feature type="region of interest" description="Disordered" evidence="11">
    <location>
        <begin position="3704"/>
        <end position="3724"/>
    </location>
</feature>
<dbReference type="SUPFAM" id="SSF57716">
    <property type="entry name" value="Glucocorticoid receptor-like (DNA-binding domain)"/>
    <property type="match status" value="1"/>
</dbReference>
<dbReference type="GO" id="GO:0007015">
    <property type="term" value="P:actin filament organization"/>
    <property type="evidence" value="ECO:0007669"/>
    <property type="project" value="TreeGrafter"/>
</dbReference>
<feature type="region of interest" description="Disordered" evidence="11">
    <location>
        <begin position="86"/>
        <end position="153"/>
    </location>
</feature>
<feature type="repeat" description="Xin" evidence="9">
    <location>
        <begin position="1035"/>
        <end position="1050"/>
    </location>
</feature>
<feature type="compositionally biased region" description="Basic and acidic residues" evidence="11">
    <location>
        <begin position="2351"/>
        <end position="2361"/>
    </location>
</feature>
<feature type="repeat" description="Xin" evidence="9">
    <location>
        <begin position="489"/>
        <end position="504"/>
    </location>
</feature>
<feature type="repeat" description="Xin" evidence="9">
    <location>
        <begin position="925"/>
        <end position="940"/>
    </location>
</feature>
<feature type="repeat" description="Xin" evidence="9">
    <location>
        <begin position="1222"/>
        <end position="1237"/>
    </location>
</feature>
<feature type="compositionally biased region" description="Polar residues" evidence="11">
    <location>
        <begin position="3452"/>
        <end position="3466"/>
    </location>
</feature>
<evidence type="ECO:0000256" key="9">
    <source>
        <dbReference type="PROSITE-ProRule" id="PRU00721"/>
    </source>
</evidence>
<evidence type="ECO:0000256" key="8">
    <source>
        <dbReference type="PROSITE-ProRule" id="PRU00125"/>
    </source>
</evidence>
<keyword evidence="4 8" id="KW-0862">Zinc</keyword>
<evidence type="ECO:0000256" key="10">
    <source>
        <dbReference type="SAM" id="Coils"/>
    </source>
</evidence>
<feature type="compositionally biased region" description="Basic and acidic residues" evidence="11">
    <location>
        <begin position="264"/>
        <end position="278"/>
    </location>
</feature>
<feature type="compositionally biased region" description="Polar residues" evidence="11">
    <location>
        <begin position="2988"/>
        <end position="2997"/>
    </location>
</feature>
<comment type="subcellular location">
    <subcellularLocation>
        <location evidence="1">Cell junction</location>
    </subcellularLocation>
</comment>
<feature type="compositionally biased region" description="Polar residues" evidence="11">
    <location>
        <begin position="230"/>
        <end position="251"/>
    </location>
</feature>
<feature type="repeat" description="Xin" evidence="9">
    <location>
        <begin position="1297"/>
        <end position="1312"/>
    </location>
</feature>
<feature type="compositionally biased region" description="Basic and acidic residues" evidence="11">
    <location>
        <begin position="3246"/>
        <end position="3259"/>
    </location>
</feature>
<dbReference type="Proteomes" id="UP001295444">
    <property type="component" value="Chromosome 07"/>
</dbReference>
<dbReference type="PANTHER" id="PTHR22591">
    <property type="entry name" value="XIN"/>
    <property type="match status" value="1"/>
</dbReference>
<feature type="repeat" description="Xin" evidence="9">
    <location>
        <begin position="1397"/>
        <end position="1412"/>
    </location>
</feature>
<feature type="compositionally biased region" description="Basic and acidic residues" evidence="11">
    <location>
        <begin position="1"/>
        <end position="14"/>
    </location>
</feature>
<sequence length="3914" mass="443797">MRRSGDSRSAEFARGRGCGETSKNSPGYPPPIPTQSPVVSAGQVLADRQIQNRDKRPMFCVTVNPFPHYSSAFRYYREAEIERSLRSPAFKKQPGSHSSISTKDSDTRGGKTYLHKMSESGQSSVSEGSSKSERGQSKEDTTRSGTIPLDFQESLSLKERMDMYQAAASTRSQSSTAQVLKESEMCSVPGGLANMKKQFETSDVASSQSAMTQYQYQHKAVKETRKSNQVTFMSSSQSAEQHVSQSDSQFLATGEEQVSVHEQSTQEKSRTSNYNHEADGVDYKEIPKISTQVLKEQFERPFKEKDIAHGKNTKIYNDYPEFEWPVVNTKLSDSTSRVIDETSAATSAEHTSTSANAGSLHFGSLEEFPPPPPDILETPDMTEFSQSPEPASNTERQVPTASKDVYSKQRNLYELKRLYKHIHPEVRKNLQKEFISDVTDIVASQRDQKSIVSSEVQQAKYAMENSRDSPQKCMSPEREYLEWDEILKGEVQSMRWVFENQPLDSIKDDSQEQSHIKSIGEQEIIAGGDVKYTTWMFETQPIHALSADNSDSFEGVEKVPELARGDVRTATWLFETQPLDALNKIYKENDSCEMLHSLEEITGGDVKTGKYLFETQFNDSNFGIVDEMNMLRLRSELQEIRGDVKRTIKQFETEPKYVLKDSSGKVLEIKTVCKEDIEKGDVKTARWMFETQPLDTINQDEVKVVRGISMEESVKGGVGKTKWLFESQPLDSIKEEQTSVTEKEAIIGADVYQKCWIFETIPMDLLKDKANERPLQGEEIIGGNVSDTKNLFETVPIDELKESITVGKLKQVITTEEERGDVQHQRWIFETKPLEHIREERKDYIRTVQLDEIHKGDVNSHKLAFEKADWKNLDFSSKIQVEDVNTGSVTLNRKLFETTPLYAIEDRFGHYHEVQTIRQEEVVRGDVRSCQWMFETIPIDQFRESVENYQIIKGISSQEIVSGDVKTGKWLFETQPLDAIKYFSNVEDEEHTKENNSDIIKGDVKACTWLFETQPMENLYEKEVKKTINEDIQKGDVKTCTWLFETQPLDSIQDDSEKSMNEHIRNEEIIQGRDVQTVCFLFETQNLEDIHGEDKKDFKRIVEIDVQSGDVSTMKYIFENQPLDKISLSSEEVLQKIKTMKHEDLQNGNVLNCRWLFENHCIDEINGNLEENKSSYAIMDVQGGNVRKGCFIFETFSLDQIRDASTEDSLTKTVGENEIMKGDVKNYTLMFETQPLYAIQDKEGHYHEVTTVKKEEVSHGNVCGTRWLFETKPLDSFNESDEVFVIKAVTQEDIKKGDVSSVRWKFETQSLDAISDDVKAQFRTVDYVEGGNVKANKELFENEESKNQFVRTVSISEIKHGNVKTSTWLFETHTLDEIHTEDYQNIKTVTMEDIHKGDVQEAVWLFESQNLDSIRDDEEYVTNIRKETIPQADVKTTTWLFETTPLHEFNDHKLEREDIVGKSIHETLKELYSQNIVESHGIIIEADEIGDVRMAKYHLMNKETPEIQKEEIISGDLQHIMMNLLSQNSTTERMVQLNEEEKGNITLTKSQLLKQSSDAQIEREHITGGDIQEAIKNLFDRDDFKKQGILIQESEKGDIKMTLYSLLNQSDNTNFQRDEVLGGDIKRTIYNLKSSAMDNERSEKLKIGESERGNVQFYTTCIESGALDYLKNLQRASEDIIERESEEIIGGDVEGTKLLLKKQQSPVERTVDETDIIPGDVYNTVKVFMTEPDSKLFDVNKEEVVKGNLRATLQSLNQAVNQAVLVEKEQIIKADLPATLKSLTESQYQVRDSEKPDVIPGDIQGTIESLEKAVNTKMEFVREDVISGNIEATLKSLKESQQTIKHAEKETLVKGDVNAAVQNLLESCTENKTTQHQANVQGNVKGTLKTLLQPSFQTTQRRASVEGNVKNTIKHFLQSTEETQSENEMFIKNGISGENIIFEGQSDQTVAAKADCRNQQSINSSRQNVIEAHDIFVDNATLKNDMKLEMNDITSYDIDNRDAFSSVEERKLPRAKHETCKTRDEHNTVSDVQNAELIGKVSLLQGFNEGHMEKTHTDLINQNKVMQREKLSASVSMSKSTTYKQPINVINKISHHAADHVQKQVSSQQTQHAQHSRKTFAKGEAHFQQTQSLDSLNNNVENAEDVQNIKQKHRKAKETENVEMVHIVKNKSVQEAQEKSKIVSSRGNHQHLTKNQIDSANISKQIERPEMFFLPPSPLQHTSSSQLPLPPPPPPLPVVRSFKYNDEPEYFPSPPPPVDDKLDNEMLTPLPETPPPHIQHKDVANRKVTFLPLEQRTSQSEQLQSYSNIANQTGISVSQMASKTEQVSRFSEKQTSVLPQKSRLPVFQPKIGDRSETKINESKNIQKKSTILRKESTSHSHSETSEQIRQHGLQITSQGTMESKKKGFCSPQISQVSKPDIPPSKPSINEQISTTIKEDQVSANKSNAQDIDQVRCDKELEQIEQSLKLKKKVVFSPQLSQPVIETLPIKPAITKTGEYLLSSSKMVMASVDEKVSTSQLNAEDIHQLICDQELVKNNEETLKDKKKVVFSQKVSPSPPPKFKTDNKTVNQVNESKSQSLEIVKSIETHNIKASESSEQDLDQLACDRELERIHEESLKPKKKVFFTPRMSPAIRTDTPTAKPKTYIRKFKTPLMIAEEKYRQQREEMEKNKTKVVSQVISTTTIKSEANHVTKDLESGNSILKMSEISSNDFGHVNVQLNARENTISSKEFEQRFNPRKHEPATLTVTSDVSSLSNTASTQEEQVKQEQTLNIIQEYNIVQQTKEQLSKSQISNKVDESELVKDSTILPKPEVTHVDKHIQNKSKSEMKMKQIQHTGNILQNESTNVQKKRAAEEKHKVRFSEKQFSQKVNAQSISQSSEQHLSISRKSQALCNETETKKGQIQHVGISVLKGAESPSPPILKKDQEVTEQIKMEKNIGVHEHSEKSKSFLAQHKTSPLPPKQTIQENKVSSQHKTSPLPPKETIQENKVSSQHKTSPLPPKETIQENKVSSQHKTSPLPPKETIQENKVSSQNIAKEMQINETTAKKEISEKKQQMSLLPEAQNKYECNSLDVIEYIRKCEELQQTVSKANKLESDPHTLNIQTFTTFLKIVPTWLINQDKKNDMAELAASNDSTGISEQISYIKNHAMNMHSSFKDNIHTAMKSSTTAKSRLELSGQNTVSQKQISTISRKVEKTNQVFQEKSKISKDLGRFSSDFKQMDYRACSPSLKTRSPSPTYITIESTVRRTDSPQKERHLSQSPLQKDSVTVPLPPKRSMTPKTTSPSPTPQKNRSEQLAKLKDTTAKLSHGTAQARAVTPVPIVIEKKCEIIHSPATLRRQLKIGSVSITPTPASEVAFSTLEDRREIHEEVRKSELHETHLQQNPKHIPKWQGTDMDSLDVISVTQKFEVPTSHAFERKDTNVHSREEANLQEKSVTDSKAKLHKSDEMSSGKSAFRTSKGTFQTEQKKVVHQGIQKSFSDVSEVKSSPHDNMKGKTRTVPIKQLKGPKGNASQQIYVNRQHEHREHILNPVLHSETISVTDMVSGIGTVESNVGRTRSSLNADGIESGFEFKHAPPTYEDVISGHMLDISATESPEEILKNFQKTWEESERVFKSLGYSVSDTAEIRSSYHQEEFITENAASGKGTDKQIFHKNCFGCSHCGSKLSLGNYASLHGKIYCKPHFKQLFKSKGNYDEGFGYKPHKELWNPKTQTSAPSKTHQDKTRIAEAQMMSDPQDLQNKENEMYHDDLEDSLKRSTERGKLKVTWPPSTDSSNADITVAHVTTDVPEGRMKQVDTERPPPEGGEQGKAESEKSANISSETDVVQNQAMEVSLLEKDENVSGHHPLDNELDASKRECRLSTGSFGKLDNKDVNDLLKVTKIDGNEEKNQQCFNSNNNNNYNNNMYSRIHAHS</sequence>
<feature type="repeat" description="Xin" evidence="9">
    <location>
        <begin position="820"/>
        <end position="835"/>
    </location>
</feature>
<evidence type="ECO:0000259" key="12">
    <source>
        <dbReference type="PROSITE" id="PS50023"/>
    </source>
</evidence>
<feature type="repeat" description="Xin" evidence="9">
    <location>
        <begin position="528"/>
        <end position="543"/>
    </location>
</feature>
<feature type="repeat" description="Xin" evidence="9">
    <location>
        <begin position="1184"/>
        <end position="1199"/>
    </location>
</feature>
<name>A0AAD1SP31_PELCU</name>
<feature type="compositionally biased region" description="Low complexity" evidence="11">
    <location>
        <begin position="119"/>
        <end position="129"/>
    </location>
</feature>
<feature type="region of interest" description="Disordered" evidence="11">
    <location>
        <begin position="3416"/>
        <end position="3468"/>
    </location>
</feature>
<feature type="compositionally biased region" description="Basic and acidic residues" evidence="11">
    <location>
        <begin position="3789"/>
        <end position="3815"/>
    </location>
</feature>
<feature type="repeat" description="Xin" evidence="9">
    <location>
        <begin position="1361"/>
        <end position="1376"/>
    </location>
</feature>
<feature type="domain" description="LIM zinc-binding" evidence="12">
    <location>
        <begin position="3629"/>
        <end position="3691"/>
    </location>
</feature>
<feature type="repeat" description="Xin" evidence="9">
    <location>
        <begin position="1432"/>
        <end position="1447"/>
    </location>
</feature>
<evidence type="ECO:0000256" key="1">
    <source>
        <dbReference type="ARBA" id="ARBA00004282"/>
    </source>
</evidence>
<dbReference type="PROSITE" id="PS50023">
    <property type="entry name" value="LIM_DOMAIN_2"/>
    <property type="match status" value="1"/>
</dbReference>
<keyword evidence="2 8" id="KW-0479">Metal-binding</keyword>
<dbReference type="PROSITE" id="PS51389">
    <property type="entry name" value="XIN"/>
    <property type="match status" value="19"/>
</dbReference>
<evidence type="ECO:0000256" key="2">
    <source>
        <dbReference type="ARBA" id="ARBA00022723"/>
    </source>
</evidence>
<feature type="repeat" description="Xin" evidence="9">
    <location>
        <begin position="1260"/>
        <end position="1275"/>
    </location>
</feature>
<feature type="compositionally biased region" description="Low complexity" evidence="11">
    <location>
        <begin position="3276"/>
        <end position="3292"/>
    </location>
</feature>
<keyword evidence="14" id="KW-1185">Reference proteome</keyword>
<feature type="region of interest" description="Disordered" evidence="11">
    <location>
        <begin position="2326"/>
        <end position="2390"/>
    </location>
</feature>
<feature type="compositionally biased region" description="Basic and acidic residues" evidence="11">
    <location>
        <begin position="3753"/>
        <end position="3763"/>
    </location>
</feature>
<reference evidence="13" key="1">
    <citation type="submission" date="2022-03" db="EMBL/GenBank/DDBJ databases">
        <authorList>
            <person name="Alioto T."/>
            <person name="Alioto T."/>
            <person name="Gomez Garrido J."/>
        </authorList>
    </citation>
    <scope>NUCLEOTIDE SEQUENCE</scope>
</reference>
<dbReference type="Pfam" id="PF08043">
    <property type="entry name" value="Xin"/>
    <property type="match status" value="12"/>
</dbReference>
<feature type="region of interest" description="Disordered" evidence="11">
    <location>
        <begin position="230"/>
        <end position="278"/>
    </location>
</feature>
<feature type="repeat" description="Xin" evidence="9">
    <location>
        <begin position="1073"/>
        <end position="1088"/>
    </location>
</feature>
<organism evidence="13 14">
    <name type="scientific">Pelobates cultripes</name>
    <name type="common">Western spadefoot toad</name>
    <dbReference type="NCBI Taxonomy" id="61616"/>
    <lineage>
        <taxon>Eukaryota</taxon>
        <taxon>Metazoa</taxon>
        <taxon>Chordata</taxon>
        <taxon>Craniata</taxon>
        <taxon>Vertebrata</taxon>
        <taxon>Euteleostomi</taxon>
        <taxon>Amphibia</taxon>
        <taxon>Batrachia</taxon>
        <taxon>Anura</taxon>
        <taxon>Pelobatoidea</taxon>
        <taxon>Pelobatidae</taxon>
        <taxon>Pelobates</taxon>
    </lineage>
</organism>
<feature type="repeat" description="Xin" evidence="9">
    <location>
        <begin position="1109"/>
        <end position="1124"/>
    </location>
</feature>
<keyword evidence="10" id="KW-0175">Coiled coil</keyword>
<feature type="compositionally biased region" description="Basic and acidic residues" evidence="11">
    <location>
        <begin position="3416"/>
        <end position="3451"/>
    </location>
</feature>
<evidence type="ECO:0000256" key="7">
    <source>
        <dbReference type="ARBA" id="ARBA00023203"/>
    </source>
</evidence>
<feature type="coiled-coil region" evidence="10">
    <location>
        <begin position="3037"/>
        <end position="3095"/>
    </location>
</feature>
<comment type="similarity">
    <text evidence="9">Belongs to the Xin family.</text>
</comment>
<dbReference type="GO" id="GO:0005925">
    <property type="term" value="C:focal adhesion"/>
    <property type="evidence" value="ECO:0007669"/>
    <property type="project" value="TreeGrafter"/>
</dbReference>
<feature type="compositionally biased region" description="Polar residues" evidence="11">
    <location>
        <begin position="3710"/>
        <end position="3719"/>
    </location>
</feature>
<keyword evidence="5" id="KW-0965">Cell junction</keyword>
<feature type="region of interest" description="Disordered" evidence="11">
    <location>
        <begin position="3753"/>
        <end position="3824"/>
    </location>
</feature>
<feature type="compositionally biased region" description="Polar residues" evidence="11">
    <location>
        <begin position="3008"/>
        <end position="3017"/>
    </location>
</feature>
<feature type="compositionally biased region" description="Polar residues" evidence="11">
    <location>
        <begin position="2326"/>
        <end position="2339"/>
    </location>
</feature>
<dbReference type="GO" id="GO:0001725">
    <property type="term" value="C:stress fiber"/>
    <property type="evidence" value="ECO:0007669"/>
    <property type="project" value="TreeGrafter"/>
</dbReference>
<feature type="repeat" description="Xin" evidence="9">
    <location>
        <begin position="1002"/>
        <end position="1017"/>
    </location>
</feature>
<feature type="compositionally biased region" description="Polar residues" evidence="11">
    <location>
        <begin position="3230"/>
        <end position="3245"/>
    </location>
</feature>
<feature type="compositionally biased region" description="Polar residues" evidence="11">
    <location>
        <begin position="3769"/>
        <end position="3778"/>
    </location>
</feature>
<evidence type="ECO:0000256" key="6">
    <source>
        <dbReference type="ARBA" id="ARBA00023038"/>
    </source>
</evidence>
<feature type="compositionally biased region" description="Polar residues" evidence="11">
    <location>
        <begin position="383"/>
        <end position="400"/>
    </location>
</feature>
<feature type="region of interest" description="Disordered" evidence="11">
    <location>
        <begin position="1"/>
        <end position="55"/>
    </location>
</feature>
<evidence type="ECO:0000256" key="4">
    <source>
        <dbReference type="ARBA" id="ARBA00022833"/>
    </source>
</evidence>
<feature type="repeat" description="Xin" evidence="9">
    <location>
        <begin position="680"/>
        <end position="695"/>
    </location>
</feature>
<evidence type="ECO:0000256" key="5">
    <source>
        <dbReference type="ARBA" id="ARBA00022949"/>
    </source>
</evidence>
<feature type="compositionally biased region" description="Basic and acidic residues" evidence="11">
    <location>
        <begin position="2938"/>
        <end position="2949"/>
    </location>
</feature>
<dbReference type="PANTHER" id="PTHR22591:SF1">
    <property type="entry name" value="XIN ACTIN-BINDING REPEAT-CONTAINING PROTEIN 2"/>
    <property type="match status" value="1"/>
</dbReference>
<feature type="compositionally biased region" description="Basic and acidic residues" evidence="11">
    <location>
        <begin position="2372"/>
        <end position="2389"/>
    </location>
</feature>
<evidence type="ECO:0000313" key="13">
    <source>
        <dbReference type="EMBL" id="CAH2305663.1"/>
    </source>
</evidence>
<dbReference type="InterPro" id="IPR030072">
    <property type="entry name" value="XIRP1/XIRP2"/>
</dbReference>
<dbReference type="Pfam" id="PF00412">
    <property type="entry name" value="LIM"/>
    <property type="match status" value="1"/>
</dbReference>
<feature type="region of interest" description="Disordered" evidence="11">
    <location>
        <begin position="3228"/>
        <end position="3296"/>
    </location>
</feature>
<gene>
    <name evidence="13" type="ORF">PECUL_23A008166</name>
</gene>
<dbReference type="SMART" id="SM00132">
    <property type="entry name" value="LIM"/>
    <property type="match status" value="1"/>
</dbReference>
<dbReference type="InterPro" id="IPR012510">
    <property type="entry name" value="Actin-binding_Xin_repeat"/>
</dbReference>
<feature type="compositionally biased region" description="Basic and acidic residues" evidence="11">
    <location>
        <begin position="130"/>
        <end position="142"/>
    </location>
</feature>
<feature type="repeat" description="Xin" evidence="9">
    <location>
        <begin position="716"/>
        <end position="731"/>
    </location>
</feature>
<dbReference type="Gene3D" id="2.10.110.10">
    <property type="entry name" value="Cysteine Rich Protein"/>
    <property type="match status" value="1"/>
</dbReference>
<dbReference type="GO" id="GO:0046872">
    <property type="term" value="F:metal ion binding"/>
    <property type="evidence" value="ECO:0007669"/>
    <property type="project" value="UniProtKB-KW"/>
</dbReference>
<dbReference type="InterPro" id="IPR001781">
    <property type="entry name" value="Znf_LIM"/>
</dbReference>
<feature type="compositionally biased region" description="Polar residues" evidence="11">
    <location>
        <begin position="2964"/>
        <end position="2977"/>
    </location>
</feature>
<proteinExistence type="inferred from homology"/>
<evidence type="ECO:0000256" key="11">
    <source>
        <dbReference type="SAM" id="MobiDB-lite"/>
    </source>
</evidence>
<dbReference type="GO" id="GO:0051015">
    <property type="term" value="F:actin filament binding"/>
    <property type="evidence" value="ECO:0007669"/>
    <property type="project" value="TreeGrafter"/>
</dbReference>
<accession>A0AAD1SP31</accession>
<feature type="repeat" description="Xin" evidence="9">
    <location>
        <begin position="963"/>
        <end position="978"/>
    </location>
</feature>
<evidence type="ECO:0000313" key="14">
    <source>
        <dbReference type="Proteomes" id="UP001295444"/>
    </source>
</evidence>
<feature type="region of interest" description="Disordered" evidence="11">
    <location>
        <begin position="341"/>
        <end position="405"/>
    </location>
</feature>
<comment type="domain">
    <text evidence="9">Xin repeats bind F-actin.</text>
</comment>
<dbReference type="EMBL" id="OW240918">
    <property type="protein sequence ID" value="CAH2305663.1"/>
    <property type="molecule type" value="Genomic_DNA"/>
</dbReference>
<keyword evidence="3" id="KW-0677">Repeat</keyword>
<feature type="repeat" description="Xin" evidence="9">
    <location>
        <begin position="565"/>
        <end position="580"/>
    </location>
</feature>
<evidence type="ECO:0000256" key="3">
    <source>
        <dbReference type="ARBA" id="ARBA00022737"/>
    </source>
</evidence>